<keyword evidence="2" id="KW-1185">Reference proteome</keyword>
<dbReference type="AlphaFoldDB" id="A0A368N2R2"/>
<sequence length="63" mass="6866">MDQTMLVEDFVLDSIGLESLHNGKRIPQVKRWVSCSAGEAAKTIAMGLPAITLYAGCWRGELS</sequence>
<name>A0A368N2R2_9GAMM</name>
<organism evidence="1 2">
    <name type="scientific">Corallincola holothuriorum</name>
    <dbReference type="NCBI Taxonomy" id="2282215"/>
    <lineage>
        <taxon>Bacteria</taxon>
        <taxon>Pseudomonadati</taxon>
        <taxon>Pseudomonadota</taxon>
        <taxon>Gammaproteobacteria</taxon>
        <taxon>Alteromonadales</taxon>
        <taxon>Psychromonadaceae</taxon>
        <taxon>Corallincola</taxon>
    </lineage>
</organism>
<evidence type="ECO:0000313" key="1">
    <source>
        <dbReference type="EMBL" id="RCU43815.1"/>
    </source>
</evidence>
<reference evidence="1 2" key="1">
    <citation type="submission" date="2018-07" db="EMBL/GenBank/DDBJ databases">
        <title>Corallincola holothuriorum sp. nov., a new facultative anaerobe isolated from sea cucumber Apostichopus japonicus.</title>
        <authorList>
            <person name="Xia H."/>
        </authorList>
    </citation>
    <scope>NUCLEOTIDE SEQUENCE [LARGE SCALE GENOMIC DNA]</scope>
    <source>
        <strain evidence="1 2">C4</strain>
    </source>
</reference>
<proteinExistence type="predicted"/>
<gene>
    <name evidence="1" type="ORF">DU002_18210</name>
</gene>
<dbReference type="EMBL" id="QPID01000014">
    <property type="protein sequence ID" value="RCU43815.1"/>
    <property type="molecule type" value="Genomic_DNA"/>
</dbReference>
<comment type="caution">
    <text evidence="1">The sequence shown here is derived from an EMBL/GenBank/DDBJ whole genome shotgun (WGS) entry which is preliminary data.</text>
</comment>
<protein>
    <submittedName>
        <fullName evidence="1">Uncharacterized protein</fullName>
    </submittedName>
</protein>
<accession>A0A368N2R2</accession>
<evidence type="ECO:0000313" key="2">
    <source>
        <dbReference type="Proteomes" id="UP000252558"/>
    </source>
</evidence>
<dbReference type="Proteomes" id="UP000252558">
    <property type="component" value="Unassembled WGS sequence"/>
</dbReference>